<organism evidence="5 6">
    <name type="scientific">Cyanomargarita calcarea GSE-NOS-MK-12-04C</name>
    <dbReference type="NCBI Taxonomy" id="2839659"/>
    <lineage>
        <taxon>Bacteria</taxon>
        <taxon>Bacillati</taxon>
        <taxon>Cyanobacteriota</taxon>
        <taxon>Cyanophyceae</taxon>
        <taxon>Nostocales</taxon>
        <taxon>Cyanomargaritaceae</taxon>
        <taxon>Cyanomargarita</taxon>
    </lineage>
</organism>
<dbReference type="GO" id="GO:0003677">
    <property type="term" value="F:DNA binding"/>
    <property type="evidence" value="ECO:0007669"/>
    <property type="project" value="UniProtKB-KW"/>
</dbReference>
<dbReference type="PANTHER" id="PTHR44688:SF16">
    <property type="entry name" value="DNA-BINDING TRANSCRIPTIONAL ACTIVATOR DEVR_DOSR"/>
    <property type="match status" value="1"/>
</dbReference>
<dbReference type="PANTHER" id="PTHR44688">
    <property type="entry name" value="DNA-BINDING TRANSCRIPTIONAL ACTIVATOR DEVR_DOSR"/>
    <property type="match status" value="1"/>
</dbReference>
<sequence>MIALKDTSNKTVVKSRKSSSQQAYFFQEVIEGLQDGILILTETGELVHANASAYRICCQMNQSRSTLNFVPSDIWHICQSLIESRSFFADKIMILYNEIVLDKSSIFLIRVRWLDLQQFSQPCLLVTIENRYESLKNAVQVDVIKYELTPRESEIWLLYRANWSYKEIADRLYISLNTVKKHMKNIHAKRQAFCGS</sequence>
<evidence type="ECO:0000259" key="4">
    <source>
        <dbReference type="SMART" id="SM00421"/>
    </source>
</evidence>
<dbReference type="InterPro" id="IPR016032">
    <property type="entry name" value="Sig_transdc_resp-reg_C-effctor"/>
</dbReference>
<reference evidence="5" key="1">
    <citation type="submission" date="2021-05" db="EMBL/GenBank/DDBJ databases">
        <authorList>
            <person name="Pietrasiak N."/>
            <person name="Ward R."/>
            <person name="Stajich J.E."/>
            <person name="Kurbessoian T."/>
        </authorList>
    </citation>
    <scope>NUCLEOTIDE SEQUENCE</scope>
    <source>
        <strain evidence="5">GSE-NOS-MK-12-04C</strain>
    </source>
</reference>
<dbReference type="PRINTS" id="PR00038">
    <property type="entry name" value="HTHLUXR"/>
</dbReference>
<evidence type="ECO:0000313" key="6">
    <source>
        <dbReference type="Proteomes" id="UP000729701"/>
    </source>
</evidence>
<evidence type="ECO:0000256" key="1">
    <source>
        <dbReference type="ARBA" id="ARBA00023015"/>
    </source>
</evidence>
<evidence type="ECO:0000256" key="3">
    <source>
        <dbReference type="ARBA" id="ARBA00023163"/>
    </source>
</evidence>
<dbReference type="InterPro" id="IPR000792">
    <property type="entry name" value="Tscrpt_reg_LuxR_C"/>
</dbReference>
<accession>A0A951QGG5</accession>
<dbReference type="Proteomes" id="UP000729701">
    <property type="component" value="Unassembled WGS sequence"/>
</dbReference>
<dbReference type="Gene3D" id="1.10.10.10">
    <property type="entry name" value="Winged helix-like DNA-binding domain superfamily/Winged helix DNA-binding domain"/>
    <property type="match status" value="1"/>
</dbReference>
<proteinExistence type="predicted"/>
<dbReference type="SUPFAM" id="SSF46894">
    <property type="entry name" value="C-terminal effector domain of the bipartite response regulators"/>
    <property type="match status" value="1"/>
</dbReference>
<keyword evidence="1" id="KW-0805">Transcription regulation</keyword>
<name>A0A951QGG5_9CYAN</name>
<dbReference type="GO" id="GO:0006355">
    <property type="term" value="P:regulation of DNA-templated transcription"/>
    <property type="evidence" value="ECO:0007669"/>
    <property type="project" value="InterPro"/>
</dbReference>
<dbReference type="EMBL" id="JAHHGZ010000001">
    <property type="protein sequence ID" value="MBW4665859.1"/>
    <property type="molecule type" value="Genomic_DNA"/>
</dbReference>
<dbReference type="SMART" id="SM00421">
    <property type="entry name" value="HTH_LUXR"/>
    <property type="match status" value="1"/>
</dbReference>
<evidence type="ECO:0000313" key="5">
    <source>
        <dbReference type="EMBL" id="MBW4665859.1"/>
    </source>
</evidence>
<protein>
    <submittedName>
        <fullName evidence="5">Helix-turn-helix transcriptional regulator</fullName>
    </submittedName>
</protein>
<keyword evidence="3" id="KW-0804">Transcription</keyword>
<reference evidence="5" key="2">
    <citation type="journal article" date="2022" name="Microbiol. Resour. Announc.">
        <title>Metagenome Sequencing to Explore Phylogenomics of Terrestrial Cyanobacteria.</title>
        <authorList>
            <person name="Ward R.D."/>
            <person name="Stajich J.E."/>
            <person name="Johansen J.R."/>
            <person name="Huntemann M."/>
            <person name="Clum A."/>
            <person name="Foster B."/>
            <person name="Foster B."/>
            <person name="Roux S."/>
            <person name="Palaniappan K."/>
            <person name="Varghese N."/>
            <person name="Mukherjee S."/>
            <person name="Reddy T.B.K."/>
            <person name="Daum C."/>
            <person name="Copeland A."/>
            <person name="Chen I.A."/>
            <person name="Ivanova N.N."/>
            <person name="Kyrpides N.C."/>
            <person name="Shapiro N."/>
            <person name="Eloe-Fadrosh E.A."/>
            <person name="Pietrasiak N."/>
        </authorList>
    </citation>
    <scope>NUCLEOTIDE SEQUENCE</scope>
    <source>
        <strain evidence="5">GSE-NOS-MK-12-04C</strain>
    </source>
</reference>
<feature type="domain" description="HTH luxR-type" evidence="4">
    <location>
        <begin position="145"/>
        <end position="196"/>
    </location>
</feature>
<gene>
    <name evidence="5" type="ORF">KME60_00065</name>
</gene>
<keyword evidence="2" id="KW-0238">DNA-binding</keyword>
<comment type="caution">
    <text evidence="5">The sequence shown here is derived from an EMBL/GenBank/DDBJ whole genome shotgun (WGS) entry which is preliminary data.</text>
</comment>
<dbReference type="CDD" id="cd06170">
    <property type="entry name" value="LuxR_C_like"/>
    <property type="match status" value="1"/>
</dbReference>
<evidence type="ECO:0000256" key="2">
    <source>
        <dbReference type="ARBA" id="ARBA00023125"/>
    </source>
</evidence>
<dbReference type="AlphaFoldDB" id="A0A951QGG5"/>
<dbReference type="InterPro" id="IPR036388">
    <property type="entry name" value="WH-like_DNA-bd_sf"/>
</dbReference>
<dbReference type="Pfam" id="PF00196">
    <property type="entry name" value="GerE"/>
    <property type="match status" value="1"/>
</dbReference>